<feature type="domain" description="4Fe-4S ferredoxin-type" evidence="7">
    <location>
        <begin position="146"/>
        <end position="165"/>
    </location>
</feature>
<dbReference type="InterPro" id="IPR013352">
    <property type="entry name" value="Fe_hydrogenase_subset"/>
</dbReference>
<accession>A0A7G9W5G7</accession>
<evidence type="ECO:0000256" key="1">
    <source>
        <dbReference type="ARBA" id="ARBA00022485"/>
    </source>
</evidence>
<dbReference type="Gene3D" id="3.10.20.740">
    <property type="match status" value="1"/>
</dbReference>
<dbReference type="SUPFAM" id="SSF54292">
    <property type="entry name" value="2Fe-2S ferredoxin-like"/>
    <property type="match status" value="1"/>
</dbReference>
<dbReference type="KEGG" id="acae:HYG86_03665"/>
<evidence type="ECO:0000256" key="4">
    <source>
        <dbReference type="ARBA" id="ARBA00023004"/>
    </source>
</evidence>
<dbReference type="Pfam" id="PF13510">
    <property type="entry name" value="Fer2_4"/>
    <property type="match status" value="1"/>
</dbReference>
<dbReference type="AlphaFoldDB" id="A0A7G9W5G7"/>
<dbReference type="PROSITE" id="PS51379">
    <property type="entry name" value="4FE4S_FER_2"/>
    <property type="match status" value="2"/>
</dbReference>
<evidence type="ECO:0000313" key="9">
    <source>
        <dbReference type="EMBL" id="QNO13929.1"/>
    </source>
</evidence>
<evidence type="ECO:0000256" key="3">
    <source>
        <dbReference type="ARBA" id="ARBA00022737"/>
    </source>
</evidence>
<name>A0A7G9W5G7_ALKCA</name>
<dbReference type="InterPro" id="IPR001041">
    <property type="entry name" value="2Fe-2S_ferredoxin-type"/>
</dbReference>
<gene>
    <name evidence="9" type="ORF">HYG86_03665</name>
</gene>
<evidence type="ECO:0000259" key="8">
    <source>
        <dbReference type="PROSITE" id="PS51839"/>
    </source>
</evidence>
<dbReference type="PROSITE" id="PS51085">
    <property type="entry name" value="2FE2S_FER_2"/>
    <property type="match status" value="1"/>
</dbReference>
<keyword evidence="4" id="KW-0408">Iron</keyword>
<evidence type="ECO:0000256" key="5">
    <source>
        <dbReference type="ARBA" id="ARBA00023014"/>
    </source>
</evidence>
<dbReference type="EMBL" id="CP058559">
    <property type="protein sequence ID" value="QNO13929.1"/>
    <property type="molecule type" value="Genomic_DNA"/>
</dbReference>
<evidence type="ECO:0000259" key="7">
    <source>
        <dbReference type="PROSITE" id="PS51379"/>
    </source>
</evidence>
<dbReference type="SMART" id="SM00902">
    <property type="entry name" value="Fe_hyd_SSU"/>
    <property type="match status" value="1"/>
</dbReference>
<feature type="domain" description="2Fe-2S ferredoxin-type" evidence="6">
    <location>
        <begin position="4"/>
        <end position="87"/>
    </location>
</feature>
<protein>
    <submittedName>
        <fullName evidence="9">Iron hydrogenase small subunit</fullName>
    </submittedName>
</protein>
<dbReference type="InterPro" id="IPR017896">
    <property type="entry name" value="4Fe4S_Fe-S-bd"/>
</dbReference>
<reference evidence="9 10" key="1">
    <citation type="submission" date="2020-07" db="EMBL/GenBank/DDBJ databases">
        <title>Alkalicella. sp. LB2 genome.</title>
        <authorList>
            <person name="Postec A."/>
            <person name="Quemeneur M."/>
        </authorList>
    </citation>
    <scope>NUCLEOTIDE SEQUENCE [LARGE SCALE GENOMIC DNA]</scope>
    <source>
        <strain evidence="9 10">LB2</strain>
    </source>
</reference>
<dbReference type="Gene3D" id="3.30.70.20">
    <property type="match status" value="1"/>
</dbReference>
<dbReference type="NCBIfam" id="TIGR02512">
    <property type="entry name" value="FeFe_hydrog_A"/>
    <property type="match status" value="1"/>
</dbReference>
<dbReference type="Gene3D" id="3.40.950.10">
    <property type="entry name" value="Fe-only Hydrogenase (Larger Subunit), Chain L, domain 3"/>
    <property type="match status" value="1"/>
</dbReference>
<dbReference type="SUPFAM" id="SSF54862">
    <property type="entry name" value="4Fe-4S ferredoxins"/>
    <property type="match status" value="1"/>
</dbReference>
<dbReference type="InterPro" id="IPR050340">
    <property type="entry name" value="Cytosolic_Fe-S_CAF"/>
</dbReference>
<keyword evidence="2" id="KW-0479">Metal-binding</keyword>
<feature type="domain" description="4Fe-4S ferredoxin-type" evidence="7">
    <location>
        <begin position="190"/>
        <end position="218"/>
    </location>
</feature>
<dbReference type="InterPro" id="IPR017900">
    <property type="entry name" value="4Fe4S_Fe_S_CS"/>
</dbReference>
<dbReference type="InterPro" id="IPR049830">
    <property type="entry name" value="HndD"/>
</dbReference>
<dbReference type="InterPro" id="IPR019574">
    <property type="entry name" value="NADH_UbQ_OxRdtase_Gsu_4Fe4S-bd"/>
</dbReference>
<evidence type="ECO:0000259" key="6">
    <source>
        <dbReference type="PROSITE" id="PS51085"/>
    </source>
</evidence>
<keyword evidence="10" id="KW-1185">Reference proteome</keyword>
<dbReference type="InterPro" id="IPR036010">
    <property type="entry name" value="2Fe-2S_ferredoxin-like_sf"/>
</dbReference>
<dbReference type="GO" id="GO:0005506">
    <property type="term" value="F:iron ion binding"/>
    <property type="evidence" value="ECO:0007669"/>
    <property type="project" value="InterPro"/>
</dbReference>
<dbReference type="Pfam" id="PF02256">
    <property type="entry name" value="Fe_hyd_SSU"/>
    <property type="match status" value="1"/>
</dbReference>
<evidence type="ECO:0000313" key="10">
    <source>
        <dbReference type="Proteomes" id="UP000516160"/>
    </source>
</evidence>
<organism evidence="9 10">
    <name type="scientific">Alkalicella caledoniensis</name>
    <dbReference type="NCBI Taxonomy" id="2731377"/>
    <lineage>
        <taxon>Bacteria</taxon>
        <taxon>Bacillati</taxon>
        <taxon>Bacillota</taxon>
        <taxon>Clostridia</taxon>
        <taxon>Eubacteriales</taxon>
        <taxon>Proteinivoracaceae</taxon>
        <taxon>Alkalicella</taxon>
    </lineage>
</organism>
<dbReference type="GO" id="GO:0051539">
    <property type="term" value="F:4 iron, 4 sulfur cluster binding"/>
    <property type="evidence" value="ECO:0007669"/>
    <property type="project" value="UniProtKB-KW"/>
</dbReference>
<dbReference type="PROSITE" id="PS00198">
    <property type="entry name" value="4FE4S_FER_1"/>
    <property type="match status" value="1"/>
</dbReference>
<keyword evidence="1" id="KW-0004">4Fe-4S</keyword>
<dbReference type="InterPro" id="IPR009016">
    <property type="entry name" value="Fe_hydrogenase"/>
</dbReference>
<dbReference type="RefSeq" id="WP_213167593.1">
    <property type="nucleotide sequence ID" value="NZ_CP058559.1"/>
</dbReference>
<dbReference type="Gene3D" id="3.40.50.1780">
    <property type="match status" value="1"/>
</dbReference>
<dbReference type="Pfam" id="PF00037">
    <property type="entry name" value="Fer4"/>
    <property type="match status" value="1"/>
</dbReference>
<dbReference type="InterPro" id="IPR003149">
    <property type="entry name" value="Fe_hydrogenase_ssu"/>
</dbReference>
<evidence type="ECO:0000256" key="2">
    <source>
        <dbReference type="ARBA" id="ARBA00022723"/>
    </source>
</evidence>
<dbReference type="SMART" id="SM00929">
    <property type="entry name" value="NADH-G_4Fe-4S_3"/>
    <property type="match status" value="1"/>
</dbReference>
<dbReference type="InterPro" id="IPR036991">
    <property type="entry name" value="Fe_hydrogenase_ssu_sf"/>
</dbReference>
<dbReference type="PANTHER" id="PTHR11615">
    <property type="entry name" value="NITRATE, FORMATE, IRON DEHYDROGENASE"/>
    <property type="match status" value="1"/>
</dbReference>
<dbReference type="NCBIfam" id="NF040763">
    <property type="entry name" value="FeFe_hydrog_A6"/>
    <property type="match status" value="1"/>
</dbReference>
<sequence>MEGKKVTVTINDKEVTVPREYTILNAAVEAGVKIPTLCHLDLHDLKMVNRTASCRVCMVDVEGSPRLAPACATPVNDGMNIRTDTMKAITARRLSVELLLSNHPTDCLVCQKNLQCELQALAHELGIREIHYSGERNSFHLDTSSQAVIKNQDKCILCRRCETACNAVQTCGILSALNRGFETTVGPAFNLPMVETSCTYCGGCVAVCPTAALTEVNHVPKVWEALRNPKKYVVVQTAPAIRVALGELFGMKPGTIVTGKLAAGLRRIGFDKVFDTDFGADVTILEEASELLHRLENGGTLPMLTSCCPAWVSFIEHQFPDLVDIPSSCKSPHIMVGTIIKTYYAEKHNINPEDITVVSIMPCVAKKAEAARTELSIDDHENVDIVITTRELAMMFKEAGIDFDKLPDEDYDHPLGVTTGASVIFGTTGGVIEAAVRTVHEWKTGEELEQIEYEQLRGIEGLREGKVQVNGMELNIGIAHGLGNARKLLEDIRNGQSQYHAIEIMACPGGCIGGGGQPYHYGNEEVVKARQKAIYQEDQRKNVRKSHLNKEVLKMYEEYFDKPYSEKAHKLLHTTYTPKERI</sequence>
<proteinExistence type="predicted"/>
<dbReference type="PROSITE" id="PS51839">
    <property type="entry name" value="4FE4S_HC3"/>
    <property type="match status" value="1"/>
</dbReference>
<keyword evidence="3" id="KW-0677">Repeat</keyword>
<keyword evidence="5" id="KW-0411">Iron-sulfur</keyword>
<dbReference type="Pfam" id="PF10588">
    <property type="entry name" value="NADH-G_4Fe-4S_3"/>
    <property type="match status" value="1"/>
</dbReference>
<dbReference type="GO" id="GO:0008901">
    <property type="term" value="F:ferredoxin hydrogenase activity"/>
    <property type="evidence" value="ECO:0007669"/>
    <property type="project" value="InterPro"/>
</dbReference>
<dbReference type="Gene3D" id="4.10.260.20">
    <property type="entry name" value="Iron hydrogenase, small subunit"/>
    <property type="match status" value="1"/>
</dbReference>
<dbReference type="FunFam" id="3.30.70.20:FF:000035">
    <property type="entry name" value="Iron hydrogenase 1"/>
    <property type="match status" value="1"/>
</dbReference>
<dbReference type="InterPro" id="IPR004108">
    <property type="entry name" value="Fe_hydrogenase_lsu_C"/>
</dbReference>
<feature type="domain" description="4Fe-4S His(Cys)3-ligated-type" evidence="8">
    <location>
        <begin position="87"/>
        <end position="126"/>
    </location>
</feature>
<dbReference type="Pfam" id="PF02906">
    <property type="entry name" value="Fe_hyd_lg_C"/>
    <property type="match status" value="1"/>
</dbReference>
<dbReference type="SUPFAM" id="SSF53920">
    <property type="entry name" value="Fe-only hydrogenase"/>
    <property type="match status" value="1"/>
</dbReference>
<dbReference type="Proteomes" id="UP000516160">
    <property type="component" value="Chromosome"/>
</dbReference>
<dbReference type="CDD" id="cd00207">
    <property type="entry name" value="fer2"/>
    <property type="match status" value="1"/>
</dbReference>